<dbReference type="Gene3D" id="1.10.510.10">
    <property type="entry name" value="Transferase(Phosphotransferase) domain 1"/>
    <property type="match status" value="1"/>
</dbReference>
<feature type="transmembrane region" description="Helical" evidence="7">
    <location>
        <begin position="365"/>
        <end position="385"/>
    </location>
</feature>
<dbReference type="PROSITE" id="PS00108">
    <property type="entry name" value="PROTEIN_KINASE_ST"/>
    <property type="match status" value="1"/>
</dbReference>
<dbReference type="CDD" id="cd14014">
    <property type="entry name" value="STKc_PknB_like"/>
    <property type="match status" value="1"/>
</dbReference>
<name>A0A0K1QCG1_9BACT</name>
<feature type="compositionally biased region" description="Basic and acidic residues" evidence="6">
    <location>
        <begin position="462"/>
        <end position="477"/>
    </location>
</feature>
<accession>A0A0K1QCG1</accession>
<dbReference type="AlphaFoldDB" id="A0A0K1QCG1"/>
<evidence type="ECO:0000259" key="8">
    <source>
        <dbReference type="PROSITE" id="PS50011"/>
    </source>
</evidence>
<keyword evidence="9" id="KW-0723">Serine/threonine-protein kinase</keyword>
<dbReference type="SUPFAM" id="SSF56112">
    <property type="entry name" value="Protein kinase-like (PK-like)"/>
    <property type="match status" value="1"/>
</dbReference>
<reference evidence="9 10" key="1">
    <citation type="submission" date="2015-08" db="EMBL/GenBank/DDBJ databases">
        <authorList>
            <person name="Babu N.S."/>
            <person name="Beckwith C.J."/>
            <person name="Beseler K.G."/>
            <person name="Brison A."/>
            <person name="Carone J.V."/>
            <person name="Caskin T.P."/>
            <person name="Diamond M."/>
            <person name="Durham M.E."/>
            <person name="Foxe J.M."/>
            <person name="Go M."/>
            <person name="Henderson B.A."/>
            <person name="Jones I.B."/>
            <person name="McGettigan J.A."/>
            <person name="Micheletti S.J."/>
            <person name="Nasrallah M.E."/>
            <person name="Ortiz D."/>
            <person name="Piller C.R."/>
            <person name="Privatt S.R."/>
            <person name="Schneider S.L."/>
            <person name="Sharp S."/>
            <person name="Smith T.C."/>
            <person name="Stanton J.D."/>
            <person name="Ullery H.E."/>
            <person name="Wilson R.J."/>
            <person name="Serrano M.G."/>
            <person name="Buck G."/>
            <person name="Lee V."/>
            <person name="Wang Y."/>
            <person name="Carvalho R."/>
            <person name="Voegtly L."/>
            <person name="Shi R."/>
            <person name="Duckworth R."/>
            <person name="Johnson A."/>
            <person name="Loviza R."/>
            <person name="Walstead R."/>
            <person name="Shah Z."/>
            <person name="Kiflezghi M."/>
            <person name="Wade K."/>
            <person name="Ball S.L."/>
            <person name="Bradley K.W."/>
            <person name="Asai D.J."/>
            <person name="Bowman C.A."/>
            <person name="Russell D.A."/>
            <person name="Pope W.H."/>
            <person name="Jacobs-Sera D."/>
            <person name="Hendrix R.W."/>
            <person name="Hatfull G.F."/>
        </authorList>
    </citation>
    <scope>NUCLEOTIDE SEQUENCE [LARGE SCALE GENOMIC DNA]</scope>
    <source>
        <strain evidence="9 10">DSM 27648</strain>
    </source>
</reference>
<dbReference type="InterPro" id="IPR000719">
    <property type="entry name" value="Prot_kinase_dom"/>
</dbReference>
<dbReference type="PROSITE" id="PS00107">
    <property type="entry name" value="PROTEIN_KINASE_ATP"/>
    <property type="match status" value="1"/>
</dbReference>
<organism evidence="9 10">
    <name type="scientific">Labilithrix luteola</name>
    <dbReference type="NCBI Taxonomy" id="1391654"/>
    <lineage>
        <taxon>Bacteria</taxon>
        <taxon>Pseudomonadati</taxon>
        <taxon>Myxococcota</taxon>
        <taxon>Polyangia</taxon>
        <taxon>Polyangiales</taxon>
        <taxon>Labilitrichaceae</taxon>
        <taxon>Labilithrix</taxon>
    </lineage>
</organism>
<feature type="domain" description="Protein kinase" evidence="8">
    <location>
        <begin position="21"/>
        <end position="289"/>
    </location>
</feature>
<keyword evidence="2 5" id="KW-0547">Nucleotide-binding</keyword>
<protein>
    <submittedName>
        <fullName evidence="9">Serine/threonine protein kinase</fullName>
    </submittedName>
</protein>
<evidence type="ECO:0000256" key="3">
    <source>
        <dbReference type="ARBA" id="ARBA00022777"/>
    </source>
</evidence>
<keyword evidence="3 9" id="KW-0418">Kinase</keyword>
<dbReference type="GO" id="GO:0005524">
    <property type="term" value="F:ATP binding"/>
    <property type="evidence" value="ECO:0007669"/>
    <property type="project" value="UniProtKB-UniRule"/>
</dbReference>
<keyword evidence="7" id="KW-0472">Membrane</keyword>
<feature type="binding site" evidence="5">
    <location>
        <position position="50"/>
    </location>
    <ligand>
        <name>ATP</name>
        <dbReference type="ChEBI" id="CHEBI:30616"/>
    </ligand>
</feature>
<dbReference type="InterPro" id="IPR011009">
    <property type="entry name" value="Kinase-like_dom_sf"/>
</dbReference>
<evidence type="ECO:0000256" key="4">
    <source>
        <dbReference type="ARBA" id="ARBA00022840"/>
    </source>
</evidence>
<keyword evidence="10" id="KW-1185">Reference proteome</keyword>
<dbReference type="InterPro" id="IPR017441">
    <property type="entry name" value="Protein_kinase_ATP_BS"/>
</dbReference>
<gene>
    <name evidence="9" type="ORF">AKJ09_10097</name>
</gene>
<feature type="compositionally biased region" description="Polar residues" evidence="6">
    <location>
        <begin position="308"/>
        <end position="318"/>
    </location>
</feature>
<dbReference type="KEGG" id="llu:AKJ09_10097"/>
<feature type="region of interest" description="Disordered" evidence="6">
    <location>
        <begin position="442"/>
        <end position="513"/>
    </location>
</feature>
<evidence type="ECO:0000256" key="7">
    <source>
        <dbReference type="SAM" id="Phobius"/>
    </source>
</evidence>
<keyword evidence="4 5" id="KW-0067">ATP-binding</keyword>
<feature type="compositionally biased region" description="Polar residues" evidence="6">
    <location>
        <begin position="450"/>
        <end position="460"/>
    </location>
</feature>
<sequence length="513" mass="53882">MPMSQSQPEVPPSQGLIEGKYQLVGMIGRGGMGSVWEARHATLGTRFAIKFIESEYADSHEARSRFDKEARAAATIQSKHAIQVFDHGVTADGKPFIVMELLQGEPLDKRIDRGVLSLQDTARIIQQVCRGLARAHDQGIVHRDLKPENIFLVKTPEDDDEIAKVLDFGIAKIQNQSNPGISSTTKTGAVLGTPFYMSPEQARGLRNVDHRTDLWSLGVIAFKCVTGRLPFDGESVGDLLVKICTAPVPVPSQFAAGIPSSFDAWFLRALEREPDRRFRNVQELGESLAYAAGLTPRGSGGQGYPMSGLSTVASSQPRGSAPQYPDHMPSGPGGTPVLTPPPGAMTASPFTANSISGVQDGRGKYIVLAALLGLSVAGIGTGIAYKIRQSKQPVVTTSLPPSAATSLGSAASAPVITPEPTPSVPPLVNAEPANAVPVTAKVPPIGSAKAQGQATGTTKPATKPEKPGDKPAEKPGDKPPPLPGPMTVQPLTTAPAATAPTPPKKPNKNDPGY</sequence>
<dbReference type="SMART" id="SM00220">
    <property type="entry name" value="S_TKc"/>
    <property type="match status" value="1"/>
</dbReference>
<evidence type="ECO:0000256" key="2">
    <source>
        <dbReference type="ARBA" id="ARBA00022741"/>
    </source>
</evidence>
<dbReference type="Proteomes" id="UP000064967">
    <property type="component" value="Chromosome"/>
</dbReference>
<evidence type="ECO:0000256" key="1">
    <source>
        <dbReference type="ARBA" id="ARBA00022679"/>
    </source>
</evidence>
<evidence type="ECO:0000256" key="5">
    <source>
        <dbReference type="PROSITE-ProRule" id="PRU10141"/>
    </source>
</evidence>
<dbReference type="PATRIC" id="fig|1391654.3.peg.10233"/>
<dbReference type="GO" id="GO:0004674">
    <property type="term" value="F:protein serine/threonine kinase activity"/>
    <property type="evidence" value="ECO:0007669"/>
    <property type="project" value="UniProtKB-KW"/>
</dbReference>
<dbReference type="Pfam" id="PF00069">
    <property type="entry name" value="Pkinase"/>
    <property type="match status" value="1"/>
</dbReference>
<feature type="region of interest" description="Disordered" evidence="6">
    <location>
        <begin position="391"/>
        <end position="429"/>
    </location>
</feature>
<keyword evidence="1" id="KW-0808">Transferase</keyword>
<evidence type="ECO:0000256" key="6">
    <source>
        <dbReference type="SAM" id="MobiDB-lite"/>
    </source>
</evidence>
<dbReference type="EMBL" id="CP012333">
    <property type="protein sequence ID" value="AKV03434.1"/>
    <property type="molecule type" value="Genomic_DNA"/>
</dbReference>
<proteinExistence type="predicted"/>
<feature type="compositionally biased region" description="Low complexity" evidence="6">
    <location>
        <begin position="398"/>
        <end position="414"/>
    </location>
</feature>
<evidence type="ECO:0000313" key="10">
    <source>
        <dbReference type="Proteomes" id="UP000064967"/>
    </source>
</evidence>
<keyword evidence="7" id="KW-0812">Transmembrane</keyword>
<dbReference type="PANTHER" id="PTHR43289:SF6">
    <property type="entry name" value="SERINE_THREONINE-PROTEIN KINASE NEKL-3"/>
    <property type="match status" value="1"/>
</dbReference>
<dbReference type="PROSITE" id="PS50011">
    <property type="entry name" value="PROTEIN_KINASE_DOM"/>
    <property type="match status" value="1"/>
</dbReference>
<feature type="region of interest" description="Disordered" evidence="6">
    <location>
        <begin position="299"/>
        <end position="339"/>
    </location>
</feature>
<dbReference type="STRING" id="1391654.AKJ09_10097"/>
<dbReference type="InterPro" id="IPR008271">
    <property type="entry name" value="Ser/Thr_kinase_AS"/>
</dbReference>
<dbReference type="Gene3D" id="3.30.200.20">
    <property type="entry name" value="Phosphorylase Kinase, domain 1"/>
    <property type="match status" value="1"/>
</dbReference>
<dbReference type="PANTHER" id="PTHR43289">
    <property type="entry name" value="MITOGEN-ACTIVATED PROTEIN KINASE KINASE KINASE 20-RELATED"/>
    <property type="match status" value="1"/>
</dbReference>
<keyword evidence="7" id="KW-1133">Transmembrane helix</keyword>
<evidence type="ECO:0000313" key="9">
    <source>
        <dbReference type="EMBL" id="AKV03434.1"/>
    </source>
</evidence>